<protein>
    <submittedName>
        <fullName evidence="1">Uncharacterized protein</fullName>
    </submittedName>
</protein>
<evidence type="ECO:0000313" key="1">
    <source>
        <dbReference type="EMBL" id="CAH0373615.1"/>
    </source>
</evidence>
<evidence type="ECO:0000313" key="2">
    <source>
        <dbReference type="Proteomes" id="UP000789595"/>
    </source>
</evidence>
<dbReference type="AlphaFoldDB" id="A0A8J2X0I3"/>
<reference evidence="1" key="1">
    <citation type="submission" date="2021-11" db="EMBL/GenBank/DDBJ databases">
        <authorList>
            <consortium name="Genoscope - CEA"/>
            <person name="William W."/>
        </authorList>
    </citation>
    <scope>NUCLEOTIDE SEQUENCE</scope>
</reference>
<organism evidence="1 2">
    <name type="scientific">Pelagomonas calceolata</name>
    <dbReference type="NCBI Taxonomy" id="35677"/>
    <lineage>
        <taxon>Eukaryota</taxon>
        <taxon>Sar</taxon>
        <taxon>Stramenopiles</taxon>
        <taxon>Ochrophyta</taxon>
        <taxon>Pelagophyceae</taxon>
        <taxon>Pelagomonadales</taxon>
        <taxon>Pelagomonadaceae</taxon>
        <taxon>Pelagomonas</taxon>
    </lineage>
</organism>
<comment type="caution">
    <text evidence="1">The sequence shown here is derived from an EMBL/GenBank/DDBJ whole genome shotgun (WGS) entry which is preliminary data.</text>
</comment>
<keyword evidence="2" id="KW-1185">Reference proteome</keyword>
<name>A0A8J2X0I3_9STRA</name>
<gene>
    <name evidence="1" type="ORF">PECAL_4P08260</name>
</gene>
<accession>A0A8J2X0I3</accession>
<sequence length="46" mass="5515">MEEINLTDATLNQIAKWVRQFNLPDTLVGHFESRKLKTRSLLFFHR</sequence>
<dbReference type="EMBL" id="CAKKNE010000004">
    <property type="protein sequence ID" value="CAH0373615.1"/>
    <property type="molecule type" value="Genomic_DNA"/>
</dbReference>
<proteinExistence type="predicted"/>
<dbReference type="Proteomes" id="UP000789595">
    <property type="component" value="Unassembled WGS sequence"/>
</dbReference>